<feature type="domain" description="DAGKc" evidence="5">
    <location>
        <begin position="3"/>
        <end position="132"/>
    </location>
</feature>
<dbReference type="InterPro" id="IPR016064">
    <property type="entry name" value="NAD/diacylglycerol_kinase_sf"/>
</dbReference>
<evidence type="ECO:0000256" key="2">
    <source>
        <dbReference type="ARBA" id="ARBA00022741"/>
    </source>
</evidence>
<dbReference type="PANTHER" id="PTHR12358:SF106">
    <property type="entry name" value="LIPID KINASE YEGS"/>
    <property type="match status" value="1"/>
</dbReference>
<dbReference type="AlphaFoldDB" id="A0A316TUV8"/>
<keyword evidence="2" id="KW-0547">Nucleotide-binding</keyword>
<dbReference type="RefSeq" id="WP_109644018.1">
    <property type="nucleotide sequence ID" value="NZ_QGGB01000002.1"/>
</dbReference>
<dbReference type="GO" id="GO:0004143">
    <property type="term" value="F:ATP-dependent diacylglycerol kinase activity"/>
    <property type="evidence" value="ECO:0007669"/>
    <property type="project" value="TreeGrafter"/>
</dbReference>
<comment type="caution">
    <text evidence="6">The sequence shown here is derived from an EMBL/GenBank/DDBJ whole genome shotgun (WGS) entry which is preliminary data.</text>
</comment>
<dbReference type="InterPro" id="IPR017438">
    <property type="entry name" value="ATP-NAD_kinase_N"/>
</dbReference>
<evidence type="ECO:0000313" key="7">
    <source>
        <dbReference type="Proteomes" id="UP000245533"/>
    </source>
</evidence>
<dbReference type="InterPro" id="IPR001206">
    <property type="entry name" value="Diacylglycerol_kinase_cat_dom"/>
</dbReference>
<dbReference type="EMBL" id="QGGB01000002">
    <property type="protein sequence ID" value="PWN07658.1"/>
    <property type="molecule type" value="Genomic_DNA"/>
</dbReference>
<dbReference type="PROSITE" id="PS50146">
    <property type="entry name" value="DAGK"/>
    <property type="match status" value="1"/>
</dbReference>
<keyword evidence="1" id="KW-0808">Transferase</keyword>
<organism evidence="6 7">
    <name type="scientific">Rhodohalobacter mucosus</name>
    <dbReference type="NCBI Taxonomy" id="2079485"/>
    <lineage>
        <taxon>Bacteria</taxon>
        <taxon>Pseudomonadati</taxon>
        <taxon>Balneolota</taxon>
        <taxon>Balneolia</taxon>
        <taxon>Balneolales</taxon>
        <taxon>Balneolaceae</taxon>
        <taxon>Rhodohalobacter</taxon>
    </lineage>
</organism>
<dbReference type="Proteomes" id="UP000245533">
    <property type="component" value="Unassembled WGS sequence"/>
</dbReference>
<protein>
    <recommendedName>
        <fullName evidence="5">DAGKc domain-containing protein</fullName>
    </recommendedName>
</protein>
<evidence type="ECO:0000313" key="6">
    <source>
        <dbReference type="EMBL" id="PWN07658.1"/>
    </source>
</evidence>
<gene>
    <name evidence="6" type="ORF">DDZ15_01120</name>
</gene>
<evidence type="ECO:0000259" key="5">
    <source>
        <dbReference type="PROSITE" id="PS50146"/>
    </source>
</evidence>
<dbReference type="OrthoDB" id="9786026at2"/>
<reference evidence="6 7" key="1">
    <citation type="submission" date="2018-05" db="EMBL/GenBank/DDBJ databases">
        <title>Rhodohalobacter halophilus gen. nov., sp. nov., a moderately halophilic member of the family Balneolaceae.</title>
        <authorList>
            <person name="Liu Z.-W."/>
        </authorList>
    </citation>
    <scope>NUCLEOTIDE SEQUENCE [LARGE SCALE GENOMIC DNA]</scope>
    <source>
        <strain evidence="6 7">8A47</strain>
    </source>
</reference>
<dbReference type="PANTHER" id="PTHR12358">
    <property type="entry name" value="SPHINGOSINE KINASE"/>
    <property type="match status" value="1"/>
</dbReference>
<dbReference type="SUPFAM" id="SSF111331">
    <property type="entry name" value="NAD kinase/diacylglycerol kinase-like"/>
    <property type="match status" value="1"/>
</dbReference>
<sequence>MEKSPTSVCFILNPAADKSRSARHAAWLRRQAEQRWHRFEVVLSTPDEPMKELAAKKAAEFDVIVACGGDGTVHQVVNGIAGIGTGFAVLPVGTGNDFAKSLNLPESREAILDLIQKNKFQNADLIRFKGDSEGWCVNTLGIGLDGLANHYSKSFHRIKGFIIYVMGALKASFKFRGALFSITSGPEKKDLSGEFLMVTVCNGKWEGGTFYIAPGATLFDGRADLVTVDKISVPKILLYMSCFKNGPATWMNALNTQKVTSLNVHAETAVAVHADGEQLGTEIHNLYITVERGILPVIAGH</sequence>
<dbReference type="Gene3D" id="3.40.50.10330">
    <property type="entry name" value="Probable inorganic polyphosphate/atp-NAD kinase, domain 1"/>
    <property type="match status" value="1"/>
</dbReference>
<evidence type="ECO:0000256" key="1">
    <source>
        <dbReference type="ARBA" id="ARBA00022679"/>
    </source>
</evidence>
<dbReference type="Gene3D" id="2.60.200.40">
    <property type="match status" value="1"/>
</dbReference>
<dbReference type="InterPro" id="IPR050187">
    <property type="entry name" value="Lipid_Phosphate_FormReg"/>
</dbReference>
<dbReference type="SMART" id="SM00046">
    <property type="entry name" value="DAGKc"/>
    <property type="match status" value="1"/>
</dbReference>
<dbReference type="GO" id="GO:0005524">
    <property type="term" value="F:ATP binding"/>
    <property type="evidence" value="ECO:0007669"/>
    <property type="project" value="UniProtKB-KW"/>
</dbReference>
<dbReference type="Pfam" id="PF19279">
    <property type="entry name" value="YegS_C"/>
    <property type="match status" value="1"/>
</dbReference>
<name>A0A316TUV8_9BACT</name>
<keyword evidence="3" id="KW-0418">Kinase</keyword>
<proteinExistence type="predicted"/>
<dbReference type="Pfam" id="PF00781">
    <property type="entry name" value="DAGK_cat"/>
    <property type="match status" value="1"/>
</dbReference>
<keyword evidence="7" id="KW-1185">Reference proteome</keyword>
<evidence type="ECO:0000256" key="4">
    <source>
        <dbReference type="ARBA" id="ARBA00022840"/>
    </source>
</evidence>
<evidence type="ECO:0000256" key="3">
    <source>
        <dbReference type="ARBA" id="ARBA00022777"/>
    </source>
</evidence>
<keyword evidence="4" id="KW-0067">ATP-binding</keyword>
<dbReference type="InterPro" id="IPR045540">
    <property type="entry name" value="YegS/DAGK_C"/>
</dbReference>
<dbReference type="GO" id="GO:0005886">
    <property type="term" value="C:plasma membrane"/>
    <property type="evidence" value="ECO:0007669"/>
    <property type="project" value="TreeGrafter"/>
</dbReference>
<accession>A0A316TUV8</accession>